<protein>
    <submittedName>
        <fullName evidence="1">7009_t:CDS:1</fullName>
    </submittedName>
</protein>
<dbReference type="EMBL" id="CAJVPM010027703">
    <property type="protein sequence ID" value="CAG8667056.1"/>
    <property type="molecule type" value="Genomic_DNA"/>
</dbReference>
<feature type="non-terminal residue" evidence="1">
    <location>
        <position position="1"/>
    </location>
</feature>
<comment type="caution">
    <text evidence="1">The sequence shown here is derived from an EMBL/GenBank/DDBJ whole genome shotgun (WGS) entry which is preliminary data.</text>
</comment>
<gene>
    <name evidence="1" type="ORF">SCALOS_LOCUS9237</name>
</gene>
<name>A0ACA9NMP0_9GLOM</name>
<evidence type="ECO:0000313" key="1">
    <source>
        <dbReference type="EMBL" id="CAG8667056.1"/>
    </source>
</evidence>
<reference evidence="1" key="1">
    <citation type="submission" date="2021-06" db="EMBL/GenBank/DDBJ databases">
        <authorList>
            <person name="Kallberg Y."/>
            <person name="Tangrot J."/>
            <person name="Rosling A."/>
        </authorList>
    </citation>
    <scope>NUCLEOTIDE SEQUENCE</scope>
    <source>
        <strain evidence="1">AU212A</strain>
    </source>
</reference>
<accession>A0ACA9NMP0</accession>
<sequence>FTSISSDFGEFVSAEDTQTVLFESDKELGKSKDSWIYNTDIKFLDNLKSTHQNIPQQNLESSSSFLFEFGEMVSSVNDYDSLNQNLKQDKYKNSLESNSKQDSWMSLSDLSFLESITNSNTTSSKISFRKQNQDLLLDFNNICSVESAAK</sequence>
<evidence type="ECO:0000313" key="2">
    <source>
        <dbReference type="Proteomes" id="UP000789860"/>
    </source>
</evidence>
<proteinExistence type="predicted"/>
<organism evidence="1 2">
    <name type="scientific">Scutellospora calospora</name>
    <dbReference type="NCBI Taxonomy" id="85575"/>
    <lineage>
        <taxon>Eukaryota</taxon>
        <taxon>Fungi</taxon>
        <taxon>Fungi incertae sedis</taxon>
        <taxon>Mucoromycota</taxon>
        <taxon>Glomeromycotina</taxon>
        <taxon>Glomeromycetes</taxon>
        <taxon>Diversisporales</taxon>
        <taxon>Gigasporaceae</taxon>
        <taxon>Scutellospora</taxon>
    </lineage>
</organism>
<dbReference type="Proteomes" id="UP000789860">
    <property type="component" value="Unassembled WGS sequence"/>
</dbReference>
<keyword evidence="2" id="KW-1185">Reference proteome</keyword>